<feature type="compositionally biased region" description="Basic and acidic residues" evidence="1">
    <location>
        <begin position="21"/>
        <end position="48"/>
    </location>
</feature>
<evidence type="ECO:0000256" key="1">
    <source>
        <dbReference type="SAM" id="MobiDB-lite"/>
    </source>
</evidence>
<keyword evidence="3" id="KW-1185">Reference proteome</keyword>
<name>A0A9D4QMU9_DREPO</name>
<dbReference type="AlphaFoldDB" id="A0A9D4QMU9"/>
<feature type="compositionally biased region" description="Basic and acidic residues" evidence="1">
    <location>
        <begin position="1"/>
        <end position="10"/>
    </location>
</feature>
<evidence type="ECO:0000313" key="3">
    <source>
        <dbReference type="Proteomes" id="UP000828390"/>
    </source>
</evidence>
<reference evidence="2" key="1">
    <citation type="journal article" date="2019" name="bioRxiv">
        <title>The Genome of the Zebra Mussel, Dreissena polymorpha: A Resource for Invasive Species Research.</title>
        <authorList>
            <person name="McCartney M.A."/>
            <person name="Auch B."/>
            <person name="Kono T."/>
            <person name="Mallez S."/>
            <person name="Zhang Y."/>
            <person name="Obille A."/>
            <person name="Becker A."/>
            <person name="Abrahante J.E."/>
            <person name="Garbe J."/>
            <person name="Badalamenti J.P."/>
            <person name="Herman A."/>
            <person name="Mangelson H."/>
            <person name="Liachko I."/>
            <person name="Sullivan S."/>
            <person name="Sone E.D."/>
            <person name="Koren S."/>
            <person name="Silverstein K.A.T."/>
            <person name="Beckman K.B."/>
            <person name="Gohl D.M."/>
        </authorList>
    </citation>
    <scope>NUCLEOTIDE SEQUENCE</scope>
    <source>
        <strain evidence="2">Duluth1</strain>
        <tissue evidence="2">Whole animal</tissue>
    </source>
</reference>
<reference evidence="2" key="2">
    <citation type="submission" date="2020-11" db="EMBL/GenBank/DDBJ databases">
        <authorList>
            <person name="McCartney M.A."/>
            <person name="Auch B."/>
            <person name="Kono T."/>
            <person name="Mallez S."/>
            <person name="Becker A."/>
            <person name="Gohl D.M."/>
            <person name="Silverstein K.A.T."/>
            <person name="Koren S."/>
            <person name="Bechman K.B."/>
            <person name="Herman A."/>
            <person name="Abrahante J.E."/>
            <person name="Garbe J."/>
        </authorList>
    </citation>
    <scope>NUCLEOTIDE SEQUENCE</scope>
    <source>
        <strain evidence="2">Duluth1</strain>
        <tissue evidence="2">Whole animal</tissue>
    </source>
</reference>
<comment type="caution">
    <text evidence="2">The sequence shown here is derived from an EMBL/GenBank/DDBJ whole genome shotgun (WGS) entry which is preliminary data.</text>
</comment>
<protein>
    <submittedName>
        <fullName evidence="2">Uncharacterized protein</fullName>
    </submittedName>
</protein>
<evidence type="ECO:0000313" key="2">
    <source>
        <dbReference type="EMBL" id="KAH3836986.1"/>
    </source>
</evidence>
<gene>
    <name evidence="2" type="ORF">DPMN_110363</name>
</gene>
<feature type="compositionally biased region" description="Polar residues" evidence="1">
    <location>
        <begin position="49"/>
        <end position="59"/>
    </location>
</feature>
<sequence>MQDRQVRTDSLKYASQAGQDRQSEMQDRQVKTESLKYARQAGQERKSEIWNTGRSGQKV</sequence>
<proteinExistence type="predicted"/>
<dbReference type="EMBL" id="JAIWYP010000004">
    <property type="protein sequence ID" value="KAH3836986.1"/>
    <property type="molecule type" value="Genomic_DNA"/>
</dbReference>
<organism evidence="2 3">
    <name type="scientific">Dreissena polymorpha</name>
    <name type="common">Zebra mussel</name>
    <name type="synonym">Mytilus polymorpha</name>
    <dbReference type="NCBI Taxonomy" id="45954"/>
    <lineage>
        <taxon>Eukaryota</taxon>
        <taxon>Metazoa</taxon>
        <taxon>Spiralia</taxon>
        <taxon>Lophotrochozoa</taxon>
        <taxon>Mollusca</taxon>
        <taxon>Bivalvia</taxon>
        <taxon>Autobranchia</taxon>
        <taxon>Heteroconchia</taxon>
        <taxon>Euheterodonta</taxon>
        <taxon>Imparidentia</taxon>
        <taxon>Neoheterodontei</taxon>
        <taxon>Myida</taxon>
        <taxon>Dreissenoidea</taxon>
        <taxon>Dreissenidae</taxon>
        <taxon>Dreissena</taxon>
    </lineage>
</organism>
<dbReference type="Proteomes" id="UP000828390">
    <property type="component" value="Unassembled WGS sequence"/>
</dbReference>
<feature type="region of interest" description="Disordered" evidence="1">
    <location>
        <begin position="1"/>
        <end position="59"/>
    </location>
</feature>
<accession>A0A9D4QMU9</accession>